<evidence type="ECO:0000256" key="1">
    <source>
        <dbReference type="SAM" id="MobiDB-lite"/>
    </source>
</evidence>
<evidence type="ECO:0000313" key="3">
    <source>
        <dbReference type="Proteomes" id="UP000307749"/>
    </source>
</evidence>
<keyword evidence="3" id="KW-1185">Reference proteome</keyword>
<proteinExistence type="predicted"/>
<evidence type="ECO:0000313" key="2">
    <source>
        <dbReference type="EMBL" id="THD10977.1"/>
    </source>
</evidence>
<gene>
    <name evidence="2" type="ORF">B1806_05405</name>
</gene>
<feature type="compositionally biased region" description="Polar residues" evidence="1">
    <location>
        <begin position="50"/>
        <end position="65"/>
    </location>
</feature>
<comment type="caution">
    <text evidence="2">The sequence shown here is derived from an EMBL/GenBank/DDBJ whole genome shotgun (WGS) entry which is preliminary data.</text>
</comment>
<organism evidence="2 3">
    <name type="scientific">Metallibacterium scheffleri</name>
    <dbReference type="NCBI Taxonomy" id="993689"/>
    <lineage>
        <taxon>Bacteria</taxon>
        <taxon>Pseudomonadati</taxon>
        <taxon>Pseudomonadota</taxon>
        <taxon>Gammaproteobacteria</taxon>
        <taxon>Lysobacterales</taxon>
        <taxon>Rhodanobacteraceae</taxon>
        <taxon>Metallibacterium</taxon>
    </lineage>
</organism>
<reference evidence="2 3" key="1">
    <citation type="submission" date="2017-02" db="EMBL/GenBank/DDBJ databases">
        <title>Whole genome sequencing of Metallibacterium scheffleri DSM 24874 (T).</title>
        <authorList>
            <person name="Kumar S."/>
            <person name="Patil P."/>
            <person name="Patil P.B."/>
        </authorList>
    </citation>
    <scope>NUCLEOTIDE SEQUENCE [LARGE SCALE GENOMIC DNA]</scope>
    <source>
        <strain evidence="2 3">DSM 24874</strain>
    </source>
</reference>
<name>A0A4S3KPQ0_9GAMM</name>
<dbReference type="EMBL" id="MWQO01000017">
    <property type="protein sequence ID" value="THD10977.1"/>
    <property type="molecule type" value="Genomic_DNA"/>
</dbReference>
<dbReference type="Proteomes" id="UP000307749">
    <property type="component" value="Unassembled WGS sequence"/>
</dbReference>
<dbReference type="AlphaFoldDB" id="A0A4S3KPQ0"/>
<protein>
    <submittedName>
        <fullName evidence="2">Uncharacterized protein</fullName>
    </submittedName>
</protein>
<sequence>MTKDTGITKGTGMTRGTEMMMQNQRQVCARSARAQALAGTRLQPRCDARSTPSAARGSTQAHAAR</sequence>
<accession>A0A4S3KPQ0</accession>
<feature type="region of interest" description="Disordered" evidence="1">
    <location>
        <begin position="35"/>
        <end position="65"/>
    </location>
</feature>